<sequence>MKGNGNGKRNGKKIGLTKKIAAKSILTLSSAALHNDGLRRWVIKNMERKIYEDLIVGNPDNRPVKVQEDKYYMGRALLRSIDRAIASGNISKRASRGLLEVFLGNVFFGGFYKRMEFLEKYGYRPPVFMTISPTKMCNLQCIGCYAASSGKNKETLPWPVLDEIISQAKEFWGANFFVISGGEPLLYKSEGKTILDLYEKHNDSYFLMYTNGTLITPEKAKRFAELGNVTPSISVEGMREETDYRRGKGVFDRILQAFQNLRTAGVPFGISITATRWNINTIMSDEFYKFYFVEQGAIYGWIFQYMPIGRGFTLELMPTPEERLKLFEWEWHLVREKGIFLADFWNSATSSDGCIAAARSGGYFYINWNGDVMPCVFVPYTVDNVVEAFKNGRNLNDIINSGFFKDIRDWQDSYGYQRPPHEHGNWMRPCFIRDHHKEFLEIVKKHKAKPADEDAKVALTDKEYHKGLIEYDNRMAELTDKIWQEHYIAPELEKVKK</sequence>
<dbReference type="Pfam" id="PF13186">
    <property type="entry name" value="SPASM"/>
    <property type="match status" value="1"/>
</dbReference>
<dbReference type="SFLD" id="SFLDG01386">
    <property type="entry name" value="main_SPASM_domain-containing"/>
    <property type="match status" value="1"/>
</dbReference>
<evidence type="ECO:0000256" key="4">
    <source>
        <dbReference type="ARBA" id="ARBA00023014"/>
    </source>
</evidence>
<evidence type="ECO:0000313" key="6">
    <source>
        <dbReference type="EMBL" id="HDI83490.1"/>
    </source>
</evidence>
<organism evidence="6">
    <name type="scientific">candidate division WOR-3 bacterium</name>
    <dbReference type="NCBI Taxonomy" id="2052148"/>
    <lineage>
        <taxon>Bacteria</taxon>
        <taxon>Bacteria division WOR-3</taxon>
    </lineage>
</organism>
<dbReference type="AlphaFoldDB" id="A0A7C0ZAE3"/>
<gene>
    <name evidence="6" type="ORF">ENF18_06845</name>
</gene>
<dbReference type="InterPro" id="IPR058240">
    <property type="entry name" value="rSAM_sf"/>
</dbReference>
<name>A0A7C0ZAE3_UNCW3</name>
<dbReference type="InterPro" id="IPR006638">
    <property type="entry name" value="Elp3/MiaA/NifB-like_rSAM"/>
</dbReference>
<dbReference type="PROSITE" id="PS51918">
    <property type="entry name" value="RADICAL_SAM"/>
    <property type="match status" value="1"/>
</dbReference>
<keyword evidence="3" id="KW-0408">Iron</keyword>
<dbReference type="Gene3D" id="3.20.20.70">
    <property type="entry name" value="Aldolase class I"/>
    <property type="match status" value="1"/>
</dbReference>
<dbReference type="PANTHER" id="PTHR43524:SF1">
    <property type="entry name" value="RADICAL SAM SUPERFAMILY PROTEIN"/>
    <property type="match status" value="1"/>
</dbReference>
<dbReference type="PANTHER" id="PTHR43524">
    <property type="entry name" value="RADICAL SAM SUPERFAMILY PROTEIN"/>
    <property type="match status" value="1"/>
</dbReference>
<keyword evidence="2" id="KW-0479">Metal-binding</keyword>
<dbReference type="CDD" id="cd01335">
    <property type="entry name" value="Radical_SAM"/>
    <property type="match status" value="1"/>
</dbReference>
<proteinExistence type="predicted"/>
<dbReference type="GO" id="GO:0003824">
    <property type="term" value="F:catalytic activity"/>
    <property type="evidence" value="ECO:0007669"/>
    <property type="project" value="InterPro"/>
</dbReference>
<feature type="domain" description="Radical SAM core" evidence="5">
    <location>
        <begin position="121"/>
        <end position="342"/>
    </location>
</feature>
<dbReference type="Pfam" id="PF04055">
    <property type="entry name" value="Radical_SAM"/>
    <property type="match status" value="1"/>
</dbReference>
<dbReference type="InterPro" id="IPR023885">
    <property type="entry name" value="4Fe4S-binding_SPASM_dom"/>
</dbReference>
<dbReference type="InterPro" id="IPR013785">
    <property type="entry name" value="Aldolase_TIM"/>
</dbReference>
<dbReference type="SFLD" id="SFLDG01067">
    <property type="entry name" value="SPASM/twitch_domain_containing"/>
    <property type="match status" value="1"/>
</dbReference>
<dbReference type="EMBL" id="DQWE01000324">
    <property type="protein sequence ID" value="HDI83490.1"/>
    <property type="molecule type" value="Genomic_DNA"/>
</dbReference>
<protein>
    <submittedName>
        <fullName evidence="6">Radical SAM protein</fullName>
    </submittedName>
</protein>
<evidence type="ECO:0000256" key="2">
    <source>
        <dbReference type="ARBA" id="ARBA00022723"/>
    </source>
</evidence>
<accession>A0A7C0ZAE3</accession>
<comment type="caution">
    <text evidence="6">The sequence shown here is derived from an EMBL/GenBank/DDBJ whole genome shotgun (WGS) entry which is preliminary data.</text>
</comment>
<evidence type="ECO:0000259" key="5">
    <source>
        <dbReference type="PROSITE" id="PS51918"/>
    </source>
</evidence>
<evidence type="ECO:0000256" key="1">
    <source>
        <dbReference type="ARBA" id="ARBA00022691"/>
    </source>
</evidence>
<dbReference type="Proteomes" id="UP000885847">
    <property type="component" value="Unassembled WGS sequence"/>
</dbReference>
<dbReference type="InterPro" id="IPR007197">
    <property type="entry name" value="rSAM"/>
</dbReference>
<dbReference type="SUPFAM" id="SSF102114">
    <property type="entry name" value="Radical SAM enzymes"/>
    <property type="match status" value="1"/>
</dbReference>
<dbReference type="SMART" id="SM00729">
    <property type="entry name" value="Elp3"/>
    <property type="match status" value="1"/>
</dbReference>
<dbReference type="SFLD" id="SFLDS00029">
    <property type="entry name" value="Radical_SAM"/>
    <property type="match status" value="1"/>
</dbReference>
<keyword evidence="4" id="KW-0411">Iron-sulfur</keyword>
<keyword evidence="1" id="KW-0949">S-adenosyl-L-methionine</keyword>
<dbReference type="GO" id="GO:0051536">
    <property type="term" value="F:iron-sulfur cluster binding"/>
    <property type="evidence" value="ECO:0007669"/>
    <property type="project" value="UniProtKB-KW"/>
</dbReference>
<dbReference type="GO" id="GO:0046872">
    <property type="term" value="F:metal ion binding"/>
    <property type="evidence" value="ECO:0007669"/>
    <property type="project" value="UniProtKB-KW"/>
</dbReference>
<reference evidence="6" key="1">
    <citation type="journal article" date="2020" name="mSystems">
        <title>Genome- and Community-Level Interaction Insights into Carbon Utilization and Element Cycling Functions of Hydrothermarchaeota in Hydrothermal Sediment.</title>
        <authorList>
            <person name="Zhou Z."/>
            <person name="Liu Y."/>
            <person name="Xu W."/>
            <person name="Pan J."/>
            <person name="Luo Z.H."/>
            <person name="Li M."/>
        </authorList>
    </citation>
    <scope>NUCLEOTIDE SEQUENCE [LARGE SCALE GENOMIC DNA]</scope>
    <source>
        <strain evidence="6">HyVt-102</strain>
    </source>
</reference>
<evidence type="ECO:0000256" key="3">
    <source>
        <dbReference type="ARBA" id="ARBA00023004"/>
    </source>
</evidence>